<gene>
    <name evidence="3" type="ORF">PGO_072850</name>
</gene>
<keyword evidence="4" id="KW-1185">Reference proteome</keyword>
<dbReference type="AlphaFoldDB" id="A0A1Y1JDP7"/>
<feature type="domain" description="PPIase cyclophilin-type" evidence="2">
    <location>
        <begin position="318"/>
        <end position="500"/>
    </location>
</feature>
<name>A0A1Y1JDP7_PLAGO</name>
<dbReference type="EMBL" id="BDQF01000008">
    <property type="protein sequence ID" value="GAW80370.1"/>
    <property type="molecule type" value="Genomic_DNA"/>
</dbReference>
<dbReference type="OrthoDB" id="30774at2759"/>
<dbReference type="GO" id="GO:0003755">
    <property type="term" value="F:peptidyl-prolyl cis-trans isomerase activity"/>
    <property type="evidence" value="ECO:0007669"/>
    <property type="project" value="InterPro"/>
</dbReference>
<reference evidence="4" key="1">
    <citation type="submission" date="2017-04" db="EMBL/GenBank/DDBJ databases">
        <title>Plasmodium gonderi genome.</title>
        <authorList>
            <person name="Arisue N."/>
            <person name="Honma H."/>
            <person name="Kawai S."/>
            <person name="Tougan T."/>
            <person name="Tanabe K."/>
            <person name="Horii T."/>
        </authorList>
    </citation>
    <scope>NUCLEOTIDE SEQUENCE [LARGE SCALE GENOMIC DNA]</scope>
    <source>
        <strain evidence="4">ATCC 30045</strain>
    </source>
</reference>
<sequence length="613" mass="71631">MGKHKHSKDKLYILQSEYRRDALIKKQQKSKNSTFLPFNYCCISLRPFSEPYCDEDGRLYDKKSVLEKMAMIKEEGKKMEATIDIKNLIKANFYKHNNEYICPITRKYFNQHSKIILNKKTGNVYSSEIFKLFHNKKDMFDPITHDPMDKTDLIVLQDPLNKVANMNELSQNFVQTKKIKSQSIQGNGAIMNILQEVKKQRGEAKYGDKKYEHVKIEEGDGGKQIEQNTTPNEKGINEKQMKSDGKNVALSQFDDEDDDSSENEIKIKCENYSDNKLAQSVTSTISNVTYKNSFIYLSETQVHDLIYEHVRKNKKNSYVRLITDLGMINIELNASTYPQLCHNFLLLSEYKYYDKTDIFKKDKRDDIVYFGSSKNNYHSAASGFYWRKKLKKHKLKKIKDETVIHKFKESLMTVNSDNDSDVEIKYIKYNDNKHTVEKTCFGNIYLFRYYNQKYSNMFYICLSEEHKTRDACVGKVVGGNETLRKLKNLDSTANSDTQHILNEVIIYTNPFKDVVKEMKGNLKKKEEKKDYKEHNTESYIDDEKYVQNKNDSIGKYIKWDNFKKSATTSNTATAAATQSVNSKEELSKPNLNVLKKETFSKSKQISRMNFSCW</sequence>
<dbReference type="OMA" id="IKCENYS"/>
<evidence type="ECO:0000313" key="4">
    <source>
        <dbReference type="Proteomes" id="UP000195521"/>
    </source>
</evidence>
<organism evidence="3 4">
    <name type="scientific">Plasmodium gonderi</name>
    <dbReference type="NCBI Taxonomy" id="77519"/>
    <lineage>
        <taxon>Eukaryota</taxon>
        <taxon>Sar</taxon>
        <taxon>Alveolata</taxon>
        <taxon>Apicomplexa</taxon>
        <taxon>Aconoidasida</taxon>
        <taxon>Haemosporida</taxon>
        <taxon>Plasmodiidae</taxon>
        <taxon>Plasmodium</taxon>
        <taxon>Plasmodium (Plasmodium)</taxon>
    </lineage>
</organism>
<dbReference type="InterPro" id="IPR029000">
    <property type="entry name" value="Cyclophilin-like_dom_sf"/>
</dbReference>
<dbReference type="Pfam" id="PF04641">
    <property type="entry name" value="Rtf2"/>
    <property type="match status" value="1"/>
</dbReference>
<dbReference type="InterPro" id="IPR002130">
    <property type="entry name" value="Cyclophilin-type_PPIase_dom"/>
</dbReference>
<dbReference type="Gene3D" id="2.40.100.10">
    <property type="entry name" value="Cyclophilin-like"/>
    <property type="match status" value="1"/>
</dbReference>
<accession>A0A1Y1JDP7</accession>
<dbReference type="PANTHER" id="PTHR13063:SF10">
    <property type="entry name" value="NITRIC OXIDE SYNTHASE-INTERACTING PROTEIN"/>
    <property type="match status" value="1"/>
</dbReference>
<dbReference type="RefSeq" id="XP_028542959.1">
    <property type="nucleotide sequence ID" value="XM_028687158.1"/>
</dbReference>
<dbReference type="PANTHER" id="PTHR13063">
    <property type="entry name" value="ENOS INTERACTING PROTEIN"/>
    <property type="match status" value="1"/>
</dbReference>
<proteinExistence type="predicted"/>
<feature type="region of interest" description="Disordered" evidence="1">
    <location>
        <begin position="222"/>
        <end position="243"/>
    </location>
</feature>
<evidence type="ECO:0000259" key="2">
    <source>
        <dbReference type="Pfam" id="PF00160"/>
    </source>
</evidence>
<dbReference type="GO" id="GO:0005634">
    <property type="term" value="C:nucleus"/>
    <property type="evidence" value="ECO:0007669"/>
    <property type="project" value="TreeGrafter"/>
</dbReference>
<dbReference type="Proteomes" id="UP000195521">
    <property type="component" value="Unassembled WGS sequence"/>
</dbReference>
<protein>
    <submittedName>
        <fullName evidence="3">Peptidyl-prolyl cis-trans isomerase</fullName>
    </submittedName>
</protein>
<comment type="caution">
    <text evidence="3">The sequence shown here is derived from an EMBL/GenBank/DDBJ whole genome shotgun (WGS) entry which is preliminary data.</text>
</comment>
<dbReference type="GO" id="GO:0061630">
    <property type="term" value="F:ubiquitin protein ligase activity"/>
    <property type="evidence" value="ECO:0007669"/>
    <property type="project" value="InterPro"/>
</dbReference>
<dbReference type="GeneID" id="39747083"/>
<dbReference type="SUPFAM" id="SSF50891">
    <property type="entry name" value="Cyclophilin-like"/>
    <property type="match status" value="1"/>
</dbReference>
<evidence type="ECO:0000256" key="1">
    <source>
        <dbReference type="SAM" id="MobiDB-lite"/>
    </source>
</evidence>
<keyword evidence="3" id="KW-0413">Isomerase</keyword>
<dbReference type="Pfam" id="PF00160">
    <property type="entry name" value="Pro_isomerase"/>
    <property type="match status" value="1"/>
</dbReference>
<evidence type="ECO:0000313" key="3">
    <source>
        <dbReference type="EMBL" id="GAW80370.1"/>
    </source>
</evidence>
<dbReference type="InterPro" id="IPR016818">
    <property type="entry name" value="NOSIP"/>
</dbReference>